<dbReference type="EMBL" id="PYMK01000006">
    <property type="protein sequence ID" value="PSU29631.1"/>
    <property type="molecule type" value="Genomic_DNA"/>
</dbReference>
<evidence type="ECO:0000259" key="1">
    <source>
        <dbReference type="Pfam" id="PF04446"/>
    </source>
</evidence>
<reference evidence="2 3" key="1">
    <citation type="submission" date="2018-03" db="EMBL/GenBank/DDBJ databases">
        <title>Whole genome sequencing of Histamine producing bacteria.</title>
        <authorList>
            <person name="Butler K."/>
        </authorList>
    </citation>
    <scope>NUCLEOTIDE SEQUENCE [LARGE SCALE GENOMIC DNA]</scope>
    <source>
        <strain evidence="2 3">BS2</strain>
    </source>
</reference>
<dbReference type="GO" id="GO:0006400">
    <property type="term" value="P:tRNA modification"/>
    <property type="evidence" value="ECO:0007669"/>
    <property type="project" value="InterPro"/>
</dbReference>
<dbReference type="Proteomes" id="UP000240254">
    <property type="component" value="Unassembled WGS sequence"/>
</dbReference>
<feature type="domain" description="tRNAHis guanylyltransferase catalytic" evidence="1">
    <location>
        <begin position="39"/>
        <end position="152"/>
    </location>
</feature>
<proteinExistence type="predicted"/>
<dbReference type="Gene3D" id="3.30.70.3000">
    <property type="match status" value="1"/>
</dbReference>
<name>A0A2T3IMQ4_9GAMM</name>
<evidence type="ECO:0000313" key="2">
    <source>
        <dbReference type="EMBL" id="PSU29631.1"/>
    </source>
</evidence>
<sequence length="265" mass="30445">MLYLGTNTVKELPLIKDLCAQRPLFENIEKQSAALVTPPPQHYLIVRLDGIGLSKKYLKDSLVNKEFKEIMTKAIQETYCVLHRQSKSNAKQIFLGAVMASDEVSFIFNTSDNYFDKRLFKTVTTLASTLSCFFTRDGAKYLMMGSFDGRPLVVENLQQVNDYIAHRLAIYCRNTMAKTLRLDGVPDNELYSDSNNNNLDYYQAQFEQRNINLDDIIKSCTLFLPSLADDKRLNTFKNKSLEKLITLYCNSMTKFELHLTEVNHS</sequence>
<comment type="caution">
    <text evidence="2">The sequence shown here is derived from an EMBL/GenBank/DDBJ whole genome shotgun (WGS) entry which is preliminary data.</text>
</comment>
<dbReference type="GO" id="GO:0000287">
    <property type="term" value="F:magnesium ion binding"/>
    <property type="evidence" value="ECO:0007669"/>
    <property type="project" value="InterPro"/>
</dbReference>
<accession>A0A2T3IMQ4</accession>
<dbReference type="GO" id="GO:0008193">
    <property type="term" value="F:tRNA guanylyltransferase activity"/>
    <property type="evidence" value="ECO:0007669"/>
    <property type="project" value="InterPro"/>
</dbReference>
<evidence type="ECO:0000313" key="3">
    <source>
        <dbReference type="Proteomes" id="UP000240254"/>
    </source>
</evidence>
<dbReference type="AlphaFoldDB" id="A0A2T3IMQ4"/>
<dbReference type="Pfam" id="PF04446">
    <property type="entry name" value="Thg1"/>
    <property type="match status" value="1"/>
</dbReference>
<dbReference type="InterPro" id="IPR038469">
    <property type="entry name" value="tRNAHis_GuaTrfase_Thg1_sf"/>
</dbReference>
<protein>
    <recommendedName>
        <fullName evidence="1">tRNAHis guanylyltransferase catalytic domain-containing protein</fullName>
    </recommendedName>
</protein>
<dbReference type="OrthoDB" id="6199357at2"/>
<dbReference type="InterPro" id="IPR024956">
    <property type="entry name" value="tRNAHis_GuaTrfase_cat"/>
</dbReference>
<organism evidence="2 3">
    <name type="scientific">Photobacterium aquimaris</name>
    <dbReference type="NCBI Taxonomy" id="512643"/>
    <lineage>
        <taxon>Bacteria</taxon>
        <taxon>Pseudomonadati</taxon>
        <taxon>Pseudomonadota</taxon>
        <taxon>Gammaproteobacteria</taxon>
        <taxon>Vibrionales</taxon>
        <taxon>Vibrionaceae</taxon>
        <taxon>Photobacterium</taxon>
    </lineage>
</organism>
<gene>
    <name evidence="2" type="ORF">CTM88_06680</name>
</gene>